<dbReference type="KEGG" id="ome:OLMES_3480"/>
<sequence>MLKKTLVSMAVASTVTLTGCLDNADTGRNADPEYKISHPDFTGKTWPIFNPVTSALPVPNDLIFDSVASDGSFRVPGDMSNPVINALNDLSGASVSAAIDITTNGYIDPATVDGRAFIISAGPDGQPTVIPNPNQSVFLIELDYASGEPVTGLSKGEPPTIPLAVTAQKAAAGDPASGAALAGLAQNPAYEASVVELDGLSAIRINPLTPLNPRKRYVVAITKDVKTVNGESLVASPGYSNLTDAEAPLASGALSGVRALINGLWEPIASNYFQLTNSVRAQTGQPSLSDADIVMSYSFTTSNDKAVLGYMAEPNTWFTDQIKTVLGTRTRDAVMAQSAAAGVSASYDSIKTAIDGTIATYPSAQFTTALAPLFDIPFPNGCGGLTGEQALSCTGVALSRNFEVPGLIEPPTSREAQFGTPTDVTQLSVITSSLVAPGEVMAVTGQITLPYYLGIPEGTDGSNITAGKWRANASLAGALNNAFSALGVSFPQADPNVTDVVNYLFPFPQKTSDVTIPVLAIYPANANMNSGNLPVVIYQHGIRTDRSTALTFGSALAKAAGVAVIAIDHPAHGVAPSSTADRTELATRLLTLANLPTDDATVQAVVNETFHIAALLQIQEAGCPLNITNPGDTDQVNNAMQIVLGGTCGVQAATSLGSALAMESTVKNAGSIVPGLPATDFERHFDFTAGPTGAPIPMNFDPANAVGGSGTLAINLTHFQNSRDYLRQNIIDNLNLRLSLSSLDLNGGGADLSGDNVYFVGHSLGSITGIPFVAVANSTAATDDNIVAAQMLTPGGKFSGLLEQSPTFAPAILGGLQAAAGIQQGDSGFAAFTHVLQATLDSGEAIQFAGDLPGSKVILSEVIGDTYIPNSAYPTANFGNADPDPLTGTEPLVRISGATDITTSGALNVGVTRYTGGDHTTPVLPAPGDQNAARAFAEMIGQTTSMILTGGQQVMVNDPGIIQQ</sequence>
<organism evidence="1 2">
    <name type="scientific">Oleiphilus messinensis</name>
    <dbReference type="NCBI Taxonomy" id="141451"/>
    <lineage>
        <taxon>Bacteria</taxon>
        <taxon>Pseudomonadati</taxon>
        <taxon>Pseudomonadota</taxon>
        <taxon>Gammaproteobacteria</taxon>
        <taxon>Oceanospirillales</taxon>
        <taxon>Oleiphilaceae</taxon>
        <taxon>Oleiphilus</taxon>
    </lineage>
</organism>
<dbReference type="Proteomes" id="UP000196027">
    <property type="component" value="Chromosome"/>
</dbReference>
<dbReference type="AlphaFoldDB" id="A0A1Y0IDF7"/>
<reference evidence="1 2" key="1">
    <citation type="submission" date="2017-05" db="EMBL/GenBank/DDBJ databases">
        <title>Genomic insights into alkan degradation activity of Oleiphilus messinensis.</title>
        <authorList>
            <person name="Kozyavkin S.A."/>
            <person name="Slesarev A.I."/>
            <person name="Golyshin P.N."/>
            <person name="Korzhenkov A."/>
            <person name="Golyshina O.N."/>
            <person name="Toshchakov S.V."/>
        </authorList>
    </citation>
    <scope>NUCLEOTIDE SEQUENCE [LARGE SCALE GENOMIC DNA]</scope>
    <source>
        <strain evidence="1 2">ME102</strain>
    </source>
</reference>
<accession>A0A1Y0IDF7</accession>
<evidence type="ECO:0000313" key="2">
    <source>
        <dbReference type="Proteomes" id="UP000196027"/>
    </source>
</evidence>
<gene>
    <name evidence="1" type="ORF">OLMES_3480</name>
</gene>
<evidence type="ECO:0000313" key="1">
    <source>
        <dbReference type="EMBL" id="ARU57515.1"/>
    </source>
</evidence>
<proteinExistence type="predicted"/>
<dbReference type="RefSeq" id="WP_157678358.1">
    <property type="nucleotide sequence ID" value="NZ_CP021425.1"/>
</dbReference>
<dbReference type="InterPro" id="IPR029058">
    <property type="entry name" value="AB_hydrolase_fold"/>
</dbReference>
<dbReference type="EMBL" id="CP021425">
    <property type="protein sequence ID" value="ARU57515.1"/>
    <property type="molecule type" value="Genomic_DNA"/>
</dbReference>
<dbReference type="PROSITE" id="PS51257">
    <property type="entry name" value="PROKAR_LIPOPROTEIN"/>
    <property type="match status" value="1"/>
</dbReference>
<dbReference type="Gene3D" id="3.40.50.1820">
    <property type="entry name" value="alpha/beta hydrolase"/>
    <property type="match status" value="1"/>
</dbReference>
<dbReference type="SUPFAM" id="SSF53474">
    <property type="entry name" value="alpha/beta-Hydrolases"/>
    <property type="match status" value="1"/>
</dbReference>
<protein>
    <submittedName>
        <fullName evidence="1">Lipoprotein</fullName>
    </submittedName>
</protein>
<dbReference type="OrthoDB" id="5477453at2"/>
<name>A0A1Y0IDF7_9GAMM</name>
<keyword evidence="2" id="KW-1185">Reference proteome</keyword>
<keyword evidence="1" id="KW-0449">Lipoprotein</keyword>